<accession>A0ABW1CL43</accession>
<dbReference type="Pfam" id="PF10012">
    <property type="entry name" value="DUF2255"/>
    <property type="match status" value="1"/>
</dbReference>
<sequence length="127" mass="13899">MTTWTNDELSKIDAADELRIAPLRGDGTPRRPVPIWVVRHGDDLFVRSYKGHDGRWFRATQASHQGHISAGGVDQDVTLTEESDPGVNEAIDAAYRAKYSGYGGAYVDPMVASEARGTTLKLTPERG</sequence>
<name>A0ABW1CL43_9ACTN</name>
<keyword evidence="2" id="KW-1185">Reference proteome</keyword>
<dbReference type="InterPro" id="IPR016888">
    <property type="entry name" value="UCP028498"/>
</dbReference>
<dbReference type="Proteomes" id="UP001596058">
    <property type="component" value="Unassembled WGS sequence"/>
</dbReference>
<organism evidence="1 2">
    <name type="scientific">Nonomuraea insulae</name>
    <dbReference type="NCBI Taxonomy" id="1616787"/>
    <lineage>
        <taxon>Bacteria</taxon>
        <taxon>Bacillati</taxon>
        <taxon>Actinomycetota</taxon>
        <taxon>Actinomycetes</taxon>
        <taxon>Streptosporangiales</taxon>
        <taxon>Streptosporangiaceae</taxon>
        <taxon>Nonomuraea</taxon>
    </lineage>
</organism>
<comment type="caution">
    <text evidence="1">The sequence shown here is derived from an EMBL/GenBank/DDBJ whole genome shotgun (WGS) entry which is preliminary data.</text>
</comment>
<evidence type="ECO:0000313" key="2">
    <source>
        <dbReference type="Proteomes" id="UP001596058"/>
    </source>
</evidence>
<protein>
    <submittedName>
        <fullName evidence="1">DUF2255 family protein</fullName>
    </submittedName>
</protein>
<dbReference type="RefSeq" id="WP_379515987.1">
    <property type="nucleotide sequence ID" value="NZ_JBHSPA010000025.1"/>
</dbReference>
<evidence type="ECO:0000313" key="1">
    <source>
        <dbReference type="EMBL" id="MFC5826474.1"/>
    </source>
</evidence>
<reference evidence="2" key="1">
    <citation type="journal article" date="2019" name="Int. J. Syst. Evol. Microbiol.">
        <title>The Global Catalogue of Microorganisms (GCM) 10K type strain sequencing project: providing services to taxonomists for standard genome sequencing and annotation.</title>
        <authorList>
            <consortium name="The Broad Institute Genomics Platform"/>
            <consortium name="The Broad Institute Genome Sequencing Center for Infectious Disease"/>
            <person name="Wu L."/>
            <person name="Ma J."/>
        </authorList>
    </citation>
    <scope>NUCLEOTIDE SEQUENCE [LARGE SCALE GENOMIC DNA]</scope>
    <source>
        <strain evidence="2">CCUG 53903</strain>
    </source>
</reference>
<proteinExistence type="predicted"/>
<dbReference type="EMBL" id="JBHSPA010000025">
    <property type="protein sequence ID" value="MFC5826474.1"/>
    <property type="molecule type" value="Genomic_DNA"/>
</dbReference>
<gene>
    <name evidence="1" type="ORF">ACFPZ3_21615</name>
</gene>